<evidence type="ECO:0000313" key="2">
    <source>
        <dbReference type="Proteomes" id="UP000319671"/>
    </source>
</evidence>
<accession>A0A561DST2</accession>
<keyword evidence="2" id="KW-1185">Reference proteome</keyword>
<sequence>MENQVVEQVLENVVLPAKQKRAYFKSQSLERVGAVKINNYGSLMVIDEYNNSQDVWVRFPQGHLVHCTWQQFVTGSVKNVYDRSVFGVGFIGEGDYKPSIDGVMTPQYLTWIAMMMRCYSTKFKEKQPTYKDCTVSEEWHNFQNFCKWYDKNNYEIDGYRMHLDKDILVKGNKLYSSSTCVFVPQFINTLFLKRAAKRGSLPIGVKRCSGNPKKYEVQCRSNSDSRGYIGVFNTPEEAFYAYKEFKENHIKKVAKEHKDHIPHVLYNAMCNYIVEIND</sequence>
<organism evidence="1 2">
    <name type="scientific">Neobacillus bataviensis</name>
    <dbReference type="NCBI Taxonomy" id="220685"/>
    <lineage>
        <taxon>Bacteria</taxon>
        <taxon>Bacillati</taxon>
        <taxon>Bacillota</taxon>
        <taxon>Bacilli</taxon>
        <taxon>Bacillales</taxon>
        <taxon>Bacillaceae</taxon>
        <taxon>Neobacillus</taxon>
    </lineage>
</organism>
<dbReference type="RefSeq" id="WP_222429637.1">
    <property type="nucleotide sequence ID" value="NZ_VIVN01000002.1"/>
</dbReference>
<gene>
    <name evidence="1" type="ORF">FB550_102443</name>
</gene>
<dbReference type="Proteomes" id="UP000319671">
    <property type="component" value="Unassembled WGS sequence"/>
</dbReference>
<name>A0A561DST2_9BACI</name>
<evidence type="ECO:0000313" key="1">
    <source>
        <dbReference type="EMBL" id="TWE06421.1"/>
    </source>
</evidence>
<proteinExistence type="predicted"/>
<dbReference type="EMBL" id="VIVN01000002">
    <property type="protein sequence ID" value="TWE06421.1"/>
    <property type="molecule type" value="Genomic_DNA"/>
</dbReference>
<reference evidence="1 2" key="1">
    <citation type="submission" date="2019-06" db="EMBL/GenBank/DDBJ databases">
        <title>Sorghum-associated microbial communities from plants grown in Nebraska, USA.</title>
        <authorList>
            <person name="Schachtman D."/>
        </authorList>
    </citation>
    <scope>NUCLEOTIDE SEQUENCE [LARGE SCALE GENOMIC DNA]</scope>
    <source>
        <strain evidence="1 2">2482</strain>
    </source>
</reference>
<evidence type="ECO:0008006" key="3">
    <source>
        <dbReference type="Google" id="ProtNLM"/>
    </source>
</evidence>
<comment type="caution">
    <text evidence="1">The sequence shown here is derived from an EMBL/GenBank/DDBJ whole genome shotgun (WGS) entry which is preliminary data.</text>
</comment>
<dbReference type="AlphaFoldDB" id="A0A561DST2"/>
<protein>
    <recommendedName>
        <fullName evidence="3">AP2 domain-containing protein</fullName>
    </recommendedName>
</protein>